<dbReference type="PANTHER" id="PTHR30614">
    <property type="entry name" value="MEMBRANE COMPONENT OF AMINO ACID ABC TRANSPORTER"/>
    <property type="match status" value="1"/>
</dbReference>
<feature type="transmembrane region" description="Helical" evidence="8">
    <location>
        <begin position="54"/>
        <end position="78"/>
    </location>
</feature>
<evidence type="ECO:0000256" key="3">
    <source>
        <dbReference type="ARBA" id="ARBA00022475"/>
    </source>
</evidence>
<evidence type="ECO:0000256" key="8">
    <source>
        <dbReference type="RuleBase" id="RU363032"/>
    </source>
</evidence>
<evidence type="ECO:0000256" key="4">
    <source>
        <dbReference type="ARBA" id="ARBA00022692"/>
    </source>
</evidence>
<comment type="caution">
    <text evidence="10">The sequence shown here is derived from an EMBL/GenBank/DDBJ whole genome shotgun (WGS) entry which is preliminary data.</text>
</comment>
<keyword evidence="5" id="KW-0029">Amino-acid transport</keyword>
<keyword evidence="2 8" id="KW-0813">Transport</keyword>
<keyword evidence="4 8" id="KW-0812">Transmembrane</keyword>
<name>A0A2R6Y3M9_9BACL</name>
<feature type="domain" description="ABC transmembrane type-1" evidence="9">
    <location>
        <begin position="19"/>
        <end position="208"/>
    </location>
</feature>
<dbReference type="InterPro" id="IPR043429">
    <property type="entry name" value="ArtM/GltK/GlnP/TcyL/YhdX-like"/>
</dbReference>
<dbReference type="PROSITE" id="PS50928">
    <property type="entry name" value="ABC_TM1"/>
    <property type="match status" value="1"/>
</dbReference>
<evidence type="ECO:0000256" key="5">
    <source>
        <dbReference type="ARBA" id="ARBA00022970"/>
    </source>
</evidence>
<feature type="transmembrane region" description="Helical" evidence="8">
    <location>
        <begin position="189"/>
        <end position="211"/>
    </location>
</feature>
<dbReference type="Proteomes" id="UP000244338">
    <property type="component" value="Unassembled WGS sequence"/>
</dbReference>
<protein>
    <submittedName>
        <fullName evidence="10">Glutamate transport membrane-spanning protein</fullName>
    </submittedName>
</protein>
<dbReference type="GO" id="GO:0022857">
    <property type="term" value="F:transmembrane transporter activity"/>
    <property type="evidence" value="ECO:0007669"/>
    <property type="project" value="InterPro"/>
</dbReference>
<dbReference type="CDD" id="cd06261">
    <property type="entry name" value="TM_PBP2"/>
    <property type="match status" value="1"/>
</dbReference>
<dbReference type="PANTHER" id="PTHR30614:SF41">
    <property type="entry name" value="INNER MEMBRANE AMINO-ACID ABC TRANSPORTER PERMEASE PROTEIN YHDY"/>
    <property type="match status" value="1"/>
</dbReference>
<keyword evidence="3" id="KW-1003">Cell membrane</keyword>
<evidence type="ECO:0000256" key="6">
    <source>
        <dbReference type="ARBA" id="ARBA00022989"/>
    </source>
</evidence>
<accession>A0A2R6Y3M9</accession>
<dbReference type="GO" id="GO:0043190">
    <property type="term" value="C:ATP-binding cassette (ABC) transporter complex"/>
    <property type="evidence" value="ECO:0007669"/>
    <property type="project" value="InterPro"/>
</dbReference>
<comment type="subcellular location">
    <subcellularLocation>
        <location evidence="1 8">Cell membrane</location>
        <topology evidence="1 8">Multi-pass membrane protein</topology>
    </subcellularLocation>
</comment>
<feature type="transmembrane region" description="Helical" evidence="8">
    <location>
        <begin position="21"/>
        <end position="42"/>
    </location>
</feature>
<feature type="transmembrane region" description="Helical" evidence="8">
    <location>
        <begin position="85"/>
        <end position="103"/>
    </location>
</feature>
<dbReference type="Pfam" id="PF00528">
    <property type="entry name" value="BPD_transp_1"/>
    <property type="match status" value="1"/>
</dbReference>
<dbReference type="InterPro" id="IPR035906">
    <property type="entry name" value="MetI-like_sf"/>
</dbReference>
<sequence>MNFQGAWTLGHIRFMLEGFAVTLQVAVIAIILSFILGTLIGVLRYTRLPIVSPILAVIVETLRNLPLLLIIMFVYLALPELGIRLGVFYSAVVGLTVFEMAMISEIVRGGLMSVDKGQTEAARASGMTYTQTLWHIVLPQALVKMIPPTVSQFISLLKDTSLAVAIALPELMHNSQIIYNGNPSYINPILLLAALFYFVTNFLLSQVALLLERRLRY</sequence>
<dbReference type="InterPro" id="IPR000515">
    <property type="entry name" value="MetI-like"/>
</dbReference>
<evidence type="ECO:0000256" key="1">
    <source>
        <dbReference type="ARBA" id="ARBA00004651"/>
    </source>
</evidence>
<evidence type="ECO:0000256" key="7">
    <source>
        <dbReference type="ARBA" id="ARBA00023136"/>
    </source>
</evidence>
<dbReference type="GO" id="GO:0006865">
    <property type="term" value="P:amino acid transport"/>
    <property type="evidence" value="ECO:0007669"/>
    <property type="project" value="UniProtKB-KW"/>
</dbReference>
<evidence type="ECO:0000259" key="9">
    <source>
        <dbReference type="PROSITE" id="PS50928"/>
    </source>
</evidence>
<dbReference type="EMBL" id="PEBX01000009">
    <property type="protein sequence ID" value="PTQ57281.1"/>
    <property type="molecule type" value="Genomic_DNA"/>
</dbReference>
<dbReference type="InterPro" id="IPR010065">
    <property type="entry name" value="AA_ABC_transptr_permease_3TM"/>
</dbReference>
<dbReference type="FunFam" id="1.10.3720.10:FF:000033">
    <property type="entry name" value="Polar amino acid ABC transporter permease"/>
    <property type="match status" value="1"/>
</dbReference>
<proteinExistence type="inferred from homology"/>
<keyword evidence="6 8" id="KW-1133">Transmembrane helix</keyword>
<evidence type="ECO:0000256" key="2">
    <source>
        <dbReference type="ARBA" id="ARBA00022448"/>
    </source>
</evidence>
<dbReference type="SUPFAM" id="SSF161098">
    <property type="entry name" value="MetI-like"/>
    <property type="match status" value="1"/>
</dbReference>
<keyword evidence="7 8" id="KW-0472">Membrane</keyword>
<comment type="similarity">
    <text evidence="8">Belongs to the binding-protein-dependent transport system permease family.</text>
</comment>
<evidence type="ECO:0000313" key="11">
    <source>
        <dbReference type="Proteomes" id="UP000244338"/>
    </source>
</evidence>
<dbReference type="NCBIfam" id="TIGR01726">
    <property type="entry name" value="HEQRo_perm_3TM"/>
    <property type="match status" value="1"/>
</dbReference>
<dbReference type="AlphaFoldDB" id="A0A2R6Y3M9"/>
<evidence type="ECO:0000313" key="10">
    <source>
        <dbReference type="EMBL" id="PTQ57281.1"/>
    </source>
</evidence>
<gene>
    <name evidence="10" type="ORF">BSOLF_1832</name>
</gene>
<organism evidence="10 11">
    <name type="scientific">Candidatus Carbonibacillus altaicus</name>
    <dbReference type="NCBI Taxonomy" id="2163959"/>
    <lineage>
        <taxon>Bacteria</taxon>
        <taxon>Bacillati</taxon>
        <taxon>Bacillota</taxon>
        <taxon>Bacilli</taxon>
        <taxon>Bacillales</taxon>
        <taxon>Candidatus Carbonibacillus</taxon>
    </lineage>
</organism>
<reference evidence="11" key="1">
    <citation type="journal article" date="2018" name="Sci. Rep.">
        <title>Lignite coal burning seam in the remote Altai Mountains harbors a hydrogen-driven thermophilic microbial community.</title>
        <authorList>
            <person name="Kadnikov V.V."/>
            <person name="Mardanov A.V."/>
            <person name="Ivasenko D.A."/>
            <person name="Antsiferov D.V."/>
            <person name="Beletsky A.V."/>
            <person name="Karnachuk O.V."/>
            <person name="Ravin N.V."/>
        </authorList>
    </citation>
    <scope>NUCLEOTIDE SEQUENCE [LARGE SCALE GENOMIC DNA]</scope>
</reference>
<dbReference type="Gene3D" id="1.10.3720.10">
    <property type="entry name" value="MetI-like"/>
    <property type="match status" value="1"/>
</dbReference>